<dbReference type="GO" id="GO:0051301">
    <property type="term" value="P:cell division"/>
    <property type="evidence" value="ECO:0007669"/>
    <property type="project" value="UniProtKB-KW"/>
</dbReference>
<proteinExistence type="predicted"/>
<keyword evidence="2" id="KW-1185">Reference proteome</keyword>
<protein>
    <submittedName>
        <fullName evidence="1">Cell division protein FtsQ/DivIB</fullName>
    </submittedName>
</protein>
<keyword evidence="1" id="KW-0131">Cell cycle</keyword>
<evidence type="ECO:0000313" key="1">
    <source>
        <dbReference type="EMBL" id="TQC55235.1"/>
    </source>
</evidence>
<feature type="non-terminal residue" evidence="1">
    <location>
        <position position="30"/>
    </location>
</feature>
<accession>A0ABY2ZS42</accession>
<dbReference type="Proteomes" id="UP000319715">
    <property type="component" value="Unassembled WGS sequence"/>
</dbReference>
<organism evidence="1 2">
    <name type="scientific">Pantoea dispersa</name>
    <dbReference type="NCBI Taxonomy" id="59814"/>
    <lineage>
        <taxon>Bacteria</taxon>
        <taxon>Pseudomonadati</taxon>
        <taxon>Pseudomonadota</taxon>
        <taxon>Gammaproteobacteria</taxon>
        <taxon>Enterobacterales</taxon>
        <taxon>Erwiniaceae</taxon>
        <taxon>Pantoea</taxon>
    </lineage>
</organism>
<sequence>MNASLRILAWLLALALVALPIVAVLNGWVG</sequence>
<gene>
    <name evidence="1" type="ORF">FK492_24615</name>
</gene>
<name>A0ABY2ZS42_9GAMM</name>
<evidence type="ECO:0000313" key="2">
    <source>
        <dbReference type="Proteomes" id="UP000319715"/>
    </source>
</evidence>
<keyword evidence="1" id="KW-0132">Cell division</keyword>
<reference evidence="1 2" key="1">
    <citation type="submission" date="2019-06" db="EMBL/GenBank/DDBJ databases">
        <title>Pantoea dispersa Assembly.</title>
        <authorList>
            <person name="Wang J."/>
        </authorList>
    </citation>
    <scope>NUCLEOTIDE SEQUENCE [LARGE SCALE GENOMIC DNA]</scope>
    <source>
        <strain evidence="2">bio</strain>
    </source>
</reference>
<comment type="caution">
    <text evidence="1">The sequence shown here is derived from an EMBL/GenBank/DDBJ whole genome shotgun (WGS) entry which is preliminary data.</text>
</comment>
<dbReference type="EMBL" id="VICF01000259">
    <property type="protein sequence ID" value="TQC55235.1"/>
    <property type="molecule type" value="Genomic_DNA"/>
</dbReference>